<dbReference type="EMBL" id="JACTNZ010000010">
    <property type="protein sequence ID" value="KAG5528693.1"/>
    <property type="molecule type" value="Genomic_DNA"/>
</dbReference>
<dbReference type="AlphaFoldDB" id="A0AAV6IJZ5"/>
<reference evidence="1" key="1">
    <citation type="submission" date="2020-08" db="EMBL/GenBank/DDBJ databases">
        <title>Plant Genome Project.</title>
        <authorList>
            <person name="Zhang R.-G."/>
        </authorList>
    </citation>
    <scope>NUCLEOTIDE SEQUENCE</scope>
    <source>
        <strain evidence="1">WSP0</strain>
        <tissue evidence="1">Leaf</tissue>
    </source>
</reference>
<protein>
    <submittedName>
        <fullName evidence="1">Uncharacterized protein</fullName>
    </submittedName>
</protein>
<evidence type="ECO:0000313" key="1">
    <source>
        <dbReference type="EMBL" id="KAG5528693.1"/>
    </source>
</evidence>
<accession>A0AAV6IJZ5</accession>
<dbReference type="Proteomes" id="UP000823749">
    <property type="component" value="Chromosome 10"/>
</dbReference>
<keyword evidence="2" id="KW-1185">Reference proteome</keyword>
<comment type="caution">
    <text evidence="1">The sequence shown here is derived from an EMBL/GenBank/DDBJ whole genome shotgun (WGS) entry which is preliminary data.</text>
</comment>
<organism evidence="1 2">
    <name type="scientific">Rhododendron griersonianum</name>
    <dbReference type="NCBI Taxonomy" id="479676"/>
    <lineage>
        <taxon>Eukaryota</taxon>
        <taxon>Viridiplantae</taxon>
        <taxon>Streptophyta</taxon>
        <taxon>Embryophyta</taxon>
        <taxon>Tracheophyta</taxon>
        <taxon>Spermatophyta</taxon>
        <taxon>Magnoliopsida</taxon>
        <taxon>eudicotyledons</taxon>
        <taxon>Gunneridae</taxon>
        <taxon>Pentapetalae</taxon>
        <taxon>asterids</taxon>
        <taxon>Ericales</taxon>
        <taxon>Ericaceae</taxon>
        <taxon>Ericoideae</taxon>
        <taxon>Rhodoreae</taxon>
        <taxon>Rhododendron</taxon>
    </lineage>
</organism>
<gene>
    <name evidence="1" type="ORF">RHGRI_029385</name>
</gene>
<name>A0AAV6IJZ5_9ERIC</name>
<evidence type="ECO:0000313" key="2">
    <source>
        <dbReference type="Proteomes" id="UP000823749"/>
    </source>
</evidence>
<sequence length="89" mass="11020">MKVVMRWWPRWRLMPLRQRGCWGEPERRWGKPQWLWSMLRRRSPFLTGQPGIRERSRLDGSLFCVDTPIWPNDYFKSHLGDHPDEEWIQ</sequence>
<proteinExistence type="predicted"/>